<comment type="caution">
    <text evidence="2">The sequence shown here is derived from an EMBL/GenBank/DDBJ whole genome shotgun (WGS) entry which is preliminary data.</text>
</comment>
<dbReference type="Proteomes" id="UP000614996">
    <property type="component" value="Unassembled WGS sequence"/>
</dbReference>
<dbReference type="RefSeq" id="WP_207128321.1">
    <property type="nucleotide sequence ID" value="NZ_BOPO01000126.1"/>
</dbReference>
<evidence type="ECO:0000313" key="2">
    <source>
        <dbReference type="EMBL" id="GIL30723.1"/>
    </source>
</evidence>
<sequence>MANTIRDLAHEVRTSTDGVMSLVNSLTTTTTEQPTPTTSSAAGPPADRSIRALWARRFWRPTRR</sequence>
<feature type="region of interest" description="Disordered" evidence="1">
    <location>
        <begin position="26"/>
        <end position="49"/>
    </location>
</feature>
<name>A0A8J4AL40_9ACTN</name>
<dbReference type="EMBL" id="BOPO01000126">
    <property type="protein sequence ID" value="GIL30723.1"/>
    <property type="molecule type" value="Genomic_DNA"/>
</dbReference>
<evidence type="ECO:0000256" key="1">
    <source>
        <dbReference type="SAM" id="MobiDB-lite"/>
    </source>
</evidence>
<feature type="compositionally biased region" description="Low complexity" evidence="1">
    <location>
        <begin position="27"/>
        <end position="46"/>
    </location>
</feature>
<keyword evidence="3" id="KW-1185">Reference proteome</keyword>
<protein>
    <submittedName>
        <fullName evidence="2">Uncharacterized protein</fullName>
    </submittedName>
</protein>
<evidence type="ECO:0000313" key="3">
    <source>
        <dbReference type="Proteomes" id="UP000614996"/>
    </source>
</evidence>
<accession>A0A8J4AL40</accession>
<dbReference type="AlphaFoldDB" id="A0A8J4AL40"/>
<gene>
    <name evidence="2" type="ORF">NUM_59770</name>
</gene>
<organism evidence="2 3">
    <name type="scientific">Actinocatenispora comari</name>
    <dbReference type="NCBI Taxonomy" id="2807577"/>
    <lineage>
        <taxon>Bacteria</taxon>
        <taxon>Bacillati</taxon>
        <taxon>Actinomycetota</taxon>
        <taxon>Actinomycetes</taxon>
        <taxon>Micromonosporales</taxon>
        <taxon>Micromonosporaceae</taxon>
        <taxon>Actinocatenispora</taxon>
    </lineage>
</organism>
<reference evidence="3" key="1">
    <citation type="journal article" date="2021" name="Int. J. Syst. Evol. Microbiol.">
        <title>Actinocatenispora comari sp. nov., an endophytic actinomycete isolated from aerial parts of Comarum salesowianum.</title>
        <authorList>
            <person name="Oyunbileg N."/>
            <person name="Iizaka Y."/>
            <person name="Hamada M."/>
            <person name="Davaapurev B.O."/>
            <person name="Fukumoto A."/>
            <person name="Tsetseg B."/>
            <person name="Kato F."/>
            <person name="Tamura T."/>
            <person name="Batkhuu J."/>
            <person name="Anzai Y."/>
        </authorList>
    </citation>
    <scope>NUCLEOTIDE SEQUENCE [LARGE SCALE GENOMIC DNA]</scope>
    <source>
        <strain evidence="3">NUM-2625</strain>
    </source>
</reference>
<proteinExistence type="predicted"/>